<keyword evidence="2" id="KW-1185">Reference proteome</keyword>
<sequence>MFLKKMSIRASVAAVLTFLLLLSFAVTVFADILSPVTNLRFTAASRYERTLQWSYPPNITPRHQVVVRSIQQNVSGTIVIKDTTLVFGTISYTDTDYVSGNYITYVVFMRDSNGSNMSSASTITYAP</sequence>
<protein>
    <submittedName>
        <fullName evidence="1">Uncharacterized protein</fullName>
    </submittedName>
</protein>
<dbReference type="RefSeq" id="WP_116043984.1">
    <property type="nucleotide sequence ID" value="NZ_QUBQ01000001.1"/>
</dbReference>
<name>A0A371PME0_9BACL</name>
<comment type="caution">
    <text evidence="1">The sequence shown here is derived from an EMBL/GenBank/DDBJ whole genome shotgun (WGS) entry which is preliminary data.</text>
</comment>
<accession>A0A371PME0</accession>
<organism evidence="1 2">
    <name type="scientific">Paenibacillus paeoniae</name>
    <dbReference type="NCBI Taxonomy" id="2292705"/>
    <lineage>
        <taxon>Bacteria</taxon>
        <taxon>Bacillati</taxon>
        <taxon>Bacillota</taxon>
        <taxon>Bacilli</taxon>
        <taxon>Bacillales</taxon>
        <taxon>Paenibacillaceae</taxon>
        <taxon>Paenibacillus</taxon>
    </lineage>
</organism>
<dbReference type="Proteomes" id="UP000261905">
    <property type="component" value="Unassembled WGS sequence"/>
</dbReference>
<dbReference type="SUPFAM" id="SSF49265">
    <property type="entry name" value="Fibronectin type III"/>
    <property type="match status" value="1"/>
</dbReference>
<proteinExistence type="predicted"/>
<dbReference type="InterPro" id="IPR036116">
    <property type="entry name" value="FN3_sf"/>
</dbReference>
<evidence type="ECO:0000313" key="1">
    <source>
        <dbReference type="EMBL" id="REK76819.1"/>
    </source>
</evidence>
<gene>
    <name evidence="1" type="ORF">DX130_07250</name>
</gene>
<evidence type="ECO:0000313" key="2">
    <source>
        <dbReference type="Proteomes" id="UP000261905"/>
    </source>
</evidence>
<reference evidence="1 2" key="1">
    <citation type="submission" date="2018-08" db="EMBL/GenBank/DDBJ databases">
        <title>Paenibacillus sp. M4BSY-1, whole genome shotgun sequence.</title>
        <authorList>
            <person name="Tuo L."/>
        </authorList>
    </citation>
    <scope>NUCLEOTIDE SEQUENCE [LARGE SCALE GENOMIC DNA]</scope>
    <source>
        <strain evidence="1 2">M4BSY-1</strain>
    </source>
</reference>
<dbReference type="EMBL" id="QUBQ01000001">
    <property type="protein sequence ID" value="REK76819.1"/>
    <property type="molecule type" value="Genomic_DNA"/>
</dbReference>
<dbReference type="AlphaFoldDB" id="A0A371PME0"/>